<dbReference type="GO" id="GO:0016757">
    <property type="term" value="F:glycosyltransferase activity"/>
    <property type="evidence" value="ECO:0007669"/>
    <property type="project" value="InterPro"/>
</dbReference>
<accession>A0A5N0TEA4</accession>
<dbReference type="PANTHER" id="PTHR45947:SF3">
    <property type="entry name" value="SULFOQUINOVOSYL TRANSFERASE SQD2"/>
    <property type="match status" value="1"/>
</dbReference>
<keyword evidence="3" id="KW-1185">Reference proteome</keyword>
<dbReference type="Proteomes" id="UP000325372">
    <property type="component" value="Unassembled WGS sequence"/>
</dbReference>
<evidence type="ECO:0000259" key="1">
    <source>
        <dbReference type="Pfam" id="PF00534"/>
    </source>
</evidence>
<gene>
    <name evidence="2" type="ORF">F3N42_03180</name>
</gene>
<dbReference type="SUPFAM" id="SSF53756">
    <property type="entry name" value="UDP-Glycosyltransferase/glycogen phosphorylase"/>
    <property type="match status" value="1"/>
</dbReference>
<protein>
    <submittedName>
        <fullName evidence="2">Glycosyltransferase family 4 protein</fullName>
    </submittedName>
</protein>
<evidence type="ECO:0000313" key="2">
    <source>
        <dbReference type="EMBL" id="KAA9133365.1"/>
    </source>
</evidence>
<dbReference type="Gene3D" id="3.40.50.2000">
    <property type="entry name" value="Glycogen Phosphorylase B"/>
    <property type="match status" value="2"/>
</dbReference>
<reference evidence="2 3" key="1">
    <citation type="submission" date="2019-09" db="EMBL/GenBank/DDBJ databases">
        <title>Wenzhouxiangella sp. Genome sequencing and assembly.</title>
        <authorList>
            <person name="Zhang R."/>
        </authorList>
    </citation>
    <scope>NUCLEOTIDE SEQUENCE [LARGE SCALE GENOMIC DNA]</scope>
    <source>
        <strain evidence="2 3">W260</strain>
    </source>
</reference>
<dbReference type="RefSeq" id="WP_150862924.1">
    <property type="nucleotide sequence ID" value="NZ_VYXP01000002.1"/>
</dbReference>
<organism evidence="2 3">
    <name type="scientific">Marinihelvus fidelis</name>
    <dbReference type="NCBI Taxonomy" id="2613842"/>
    <lineage>
        <taxon>Bacteria</taxon>
        <taxon>Pseudomonadati</taxon>
        <taxon>Pseudomonadota</taxon>
        <taxon>Gammaproteobacteria</taxon>
        <taxon>Chromatiales</taxon>
        <taxon>Wenzhouxiangellaceae</taxon>
        <taxon>Marinihelvus</taxon>
    </lineage>
</organism>
<feature type="domain" description="Glycosyl transferase family 1" evidence="1">
    <location>
        <begin position="188"/>
        <end position="318"/>
    </location>
</feature>
<keyword evidence="2" id="KW-0808">Transferase</keyword>
<dbReference type="PANTHER" id="PTHR45947">
    <property type="entry name" value="SULFOQUINOVOSYL TRANSFERASE SQD2"/>
    <property type="match status" value="1"/>
</dbReference>
<dbReference type="EMBL" id="VYXP01000002">
    <property type="protein sequence ID" value="KAA9133365.1"/>
    <property type="molecule type" value="Genomic_DNA"/>
</dbReference>
<sequence length="370" mass="41450">MKRRDAFIYDFLLVEGGAEALSLDVARRFNQFDLLVGFIDPQRFPPHILEGVTCKALIGPSRLRGWQGLKTMHAFERRGQCLEAYDTAVFSGVYAPVGVHHRAGQRNLYYCHTPPRFAYDLEAHYLDQARPWQRPALRWLARHVRHRYERAVAAMDRIAVNSANVGRRLERYLGLANTEIIHPPVDTKSFAWRSGQGYFLSTARLEPYKRIDLLIDAFRGLPRQTLVIASGGSQAPALKRMARDCDNIHFTGWQSRDDLRERIGNCRATLYIPTDEDFGMSPVESMAAGKPVIGVAEGGLLETVVDGATGTLVRPERLSTDRATAVAALRAAINEMTADRARAMRAACEVRAERFSVAAFDSAFRAFTAP</sequence>
<dbReference type="InterPro" id="IPR050194">
    <property type="entry name" value="Glycosyltransferase_grp1"/>
</dbReference>
<proteinExistence type="predicted"/>
<dbReference type="Pfam" id="PF00534">
    <property type="entry name" value="Glycos_transf_1"/>
    <property type="match status" value="1"/>
</dbReference>
<dbReference type="InterPro" id="IPR001296">
    <property type="entry name" value="Glyco_trans_1"/>
</dbReference>
<dbReference type="AlphaFoldDB" id="A0A5N0TEA4"/>
<comment type="caution">
    <text evidence="2">The sequence shown here is derived from an EMBL/GenBank/DDBJ whole genome shotgun (WGS) entry which is preliminary data.</text>
</comment>
<evidence type="ECO:0000313" key="3">
    <source>
        <dbReference type="Proteomes" id="UP000325372"/>
    </source>
</evidence>
<name>A0A5N0TEA4_9GAMM</name>